<dbReference type="Pfam" id="PF01933">
    <property type="entry name" value="CofD"/>
    <property type="match status" value="1"/>
</dbReference>
<protein>
    <submittedName>
        <fullName evidence="3">Unannotated protein</fullName>
    </submittedName>
</protein>
<evidence type="ECO:0000256" key="1">
    <source>
        <dbReference type="ARBA" id="ARBA00022679"/>
    </source>
</evidence>
<dbReference type="EMBL" id="CAEZWB010000146">
    <property type="protein sequence ID" value="CAB4654395.1"/>
    <property type="molecule type" value="Genomic_DNA"/>
</dbReference>
<gene>
    <name evidence="3" type="ORF">UFOPK2166_01012</name>
</gene>
<dbReference type="InterPro" id="IPR038136">
    <property type="entry name" value="CofD-like_dom_sf"/>
</dbReference>
<proteinExistence type="inferred from homology"/>
<dbReference type="InterPro" id="IPR010115">
    <property type="entry name" value="FbiA/CofD"/>
</dbReference>
<dbReference type="Gene3D" id="1.10.8.240">
    <property type="entry name" value="CofD-like domain"/>
    <property type="match status" value="1"/>
</dbReference>
<dbReference type="PANTHER" id="PTHR43007">
    <property type="entry name" value="2-PHOSPHO-L-LACTATE TRANSFERASE"/>
    <property type="match status" value="1"/>
</dbReference>
<name>A0A6J6L1Z6_9ZZZZ</name>
<dbReference type="GO" id="GO:0043743">
    <property type="term" value="F:LPPG:FO 2-phospho-L-lactate transferase activity"/>
    <property type="evidence" value="ECO:0007669"/>
    <property type="project" value="InterPro"/>
</dbReference>
<dbReference type="Gene3D" id="3.40.50.10680">
    <property type="entry name" value="CofD-like domains"/>
    <property type="match status" value="1"/>
</dbReference>
<dbReference type="GO" id="GO:0000287">
    <property type="term" value="F:magnesium ion binding"/>
    <property type="evidence" value="ECO:0007669"/>
    <property type="project" value="InterPro"/>
</dbReference>
<organism evidence="3">
    <name type="scientific">freshwater metagenome</name>
    <dbReference type="NCBI Taxonomy" id="449393"/>
    <lineage>
        <taxon>unclassified sequences</taxon>
        <taxon>metagenomes</taxon>
        <taxon>ecological metagenomes</taxon>
    </lineage>
</organism>
<keyword evidence="2" id="KW-0460">Magnesium</keyword>
<reference evidence="3" key="1">
    <citation type="submission" date="2020-05" db="EMBL/GenBank/DDBJ databases">
        <authorList>
            <person name="Chiriac C."/>
            <person name="Salcher M."/>
            <person name="Ghai R."/>
            <person name="Kavagutti S V."/>
        </authorList>
    </citation>
    <scope>NUCLEOTIDE SEQUENCE</scope>
</reference>
<evidence type="ECO:0000256" key="2">
    <source>
        <dbReference type="ARBA" id="ARBA00022842"/>
    </source>
</evidence>
<dbReference type="AlphaFoldDB" id="A0A6J6L1Z6"/>
<dbReference type="NCBIfam" id="TIGR01819">
    <property type="entry name" value="F420_cofD"/>
    <property type="match status" value="1"/>
</dbReference>
<sequence>MKAYQSGSLRLSLVIAVLAGGVGAARFLRGLVRSTQASEITAIVNTADDTVLHGLNISPDIDTVTYTLANAIDPVRGWGLANETWTAMEALGRYVAVRPPLSGAAPNWFNLGDKDLATHFYRTARLGEGATLDQVTNEIASAWDIGVRLVPMTNDHVRTIVTLAQDCSAGPAGTEISFQEYFVQHRHSVSISNVRFEGAESARPLGLEILRDADAIIIAPSNPLVSIAPLRAMAGVDEALIKRRNSVVAISPIVAGAALKGPADRLMTELGHDASVVGVARLYSPICSTLIIDAADEHLASAVEAEGMRCVVTNTIMSTPEISEQLAKTALECAS</sequence>
<dbReference type="PANTHER" id="PTHR43007:SF1">
    <property type="entry name" value="2-PHOSPHO-L-LACTATE TRANSFERASE"/>
    <property type="match status" value="1"/>
</dbReference>
<dbReference type="SUPFAM" id="SSF142338">
    <property type="entry name" value="CofD-like"/>
    <property type="match status" value="1"/>
</dbReference>
<dbReference type="CDD" id="cd07186">
    <property type="entry name" value="CofD_like"/>
    <property type="match status" value="1"/>
</dbReference>
<evidence type="ECO:0000313" key="3">
    <source>
        <dbReference type="EMBL" id="CAB4654395.1"/>
    </source>
</evidence>
<keyword evidence="1" id="KW-0808">Transferase</keyword>
<dbReference type="HAMAP" id="MF_01257">
    <property type="entry name" value="CofD"/>
    <property type="match status" value="1"/>
</dbReference>
<accession>A0A6J6L1Z6</accession>
<dbReference type="InterPro" id="IPR002882">
    <property type="entry name" value="CofD"/>
</dbReference>